<keyword evidence="1" id="KW-0378">Hydrolase</keyword>
<dbReference type="GO" id="GO:0016787">
    <property type="term" value="F:hydrolase activity"/>
    <property type="evidence" value="ECO:0007669"/>
    <property type="project" value="UniProtKB-KW"/>
</dbReference>
<evidence type="ECO:0000313" key="1">
    <source>
        <dbReference type="EMBL" id="SMP69402.1"/>
    </source>
</evidence>
<comment type="caution">
    <text evidence="1">The sequence shown here is derived from an EMBL/GenBank/DDBJ whole genome shotgun (WGS) entry which is preliminary data.</text>
</comment>
<accession>A0ABY1QH83</accession>
<dbReference type="EMBL" id="FXUL01000015">
    <property type="protein sequence ID" value="SMP69402.1"/>
    <property type="molecule type" value="Genomic_DNA"/>
</dbReference>
<proteinExistence type="predicted"/>
<keyword evidence="2" id="KW-1185">Reference proteome</keyword>
<dbReference type="SUPFAM" id="SSF53474">
    <property type="entry name" value="alpha/beta-Hydrolases"/>
    <property type="match status" value="1"/>
</dbReference>
<organism evidence="1 2">
    <name type="scientific">Noviherbaspirillum suwonense</name>
    <dbReference type="NCBI Taxonomy" id="1224511"/>
    <lineage>
        <taxon>Bacteria</taxon>
        <taxon>Pseudomonadati</taxon>
        <taxon>Pseudomonadota</taxon>
        <taxon>Betaproteobacteria</taxon>
        <taxon>Burkholderiales</taxon>
        <taxon>Oxalobacteraceae</taxon>
        <taxon>Noviherbaspirillum</taxon>
    </lineage>
</organism>
<sequence length="279" mass="29198">MQAAPSHPPAEAFFLEARPGRRFCLYHPPQGRVRGAVLHVPAHAEEMNKSRRMVARQARMLAAQGLGVLQLDLYGCGDSDGLSADARWEIWRRDVLLALAWLRARTAGPISLWGLRLGALLALDAAQEDGGLASVLLWQPVTEGAAYLTQFLRLRLAADMLTASGGTGDTGALRQALAGGASLDIAGYTISPALASALDAAALGAMQPPGCPVHWLDLAAQPGRAMAPGRAAVAARLAEQGWTLQTGVVQGAAFWSSQEIAEAPALLDASAMLLGAEAQ</sequence>
<gene>
    <name evidence="1" type="ORF">SAMN06295970_11514</name>
</gene>
<dbReference type="InterPro" id="IPR029058">
    <property type="entry name" value="AB_hydrolase_fold"/>
</dbReference>
<dbReference type="NCBIfam" id="TIGR03101">
    <property type="entry name" value="hydr2_PEP"/>
    <property type="match status" value="1"/>
</dbReference>
<evidence type="ECO:0000313" key="2">
    <source>
        <dbReference type="Proteomes" id="UP001158049"/>
    </source>
</evidence>
<name>A0ABY1QH83_9BURK</name>
<dbReference type="Gene3D" id="3.40.50.1820">
    <property type="entry name" value="alpha/beta hydrolase"/>
    <property type="match status" value="1"/>
</dbReference>
<dbReference type="RefSeq" id="WP_283443642.1">
    <property type="nucleotide sequence ID" value="NZ_FXUL01000015.1"/>
</dbReference>
<protein>
    <submittedName>
        <fullName evidence="1">Exosortase A system-associated hydrolase 2</fullName>
    </submittedName>
</protein>
<dbReference type="Proteomes" id="UP001158049">
    <property type="component" value="Unassembled WGS sequence"/>
</dbReference>
<dbReference type="InterPro" id="IPR017532">
    <property type="entry name" value="Hydrolase-2_PEP"/>
</dbReference>
<reference evidence="1 2" key="1">
    <citation type="submission" date="2017-05" db="EMBL/GenBank/DDBJ databases">
        <authorList>
            <person name="Varghese N."/>
            <person name="Submissions S."/>
        </authorList>
    </citation>
    <scope>NUCLEOTIDE SEQUENCE [LARGE SCALE GENOMIC DNA]</scope>
    <source>
        <strain evidence="1 2">DSM 26001</strain>
    </source>
</reference>